<reference evidence="2 3" key="1">
    <citation type="journal article" date="2019" name="Int. J. Syst. Evol. Microbiol.">
        <title>The Global Catalogue of Microorganisms (GCM) 10K type strain sequencing project: providing services to taxonomists for standard genome sequencing and annotation.</title>
        <authorList>
            <consortium name="The Broad Institute Genomics Platform"/>
            <consortium name="The Broad Institute Genome Sequencing Center for Infectious Disease"/>
            <person name="Wu L."/>
            <person name="Ma J."/>
        </authorList>
    </citation>
    <scope>NUCLEOTIDE SEQUENCE [LARGE SCALE GENOMIC DNA]</scope>
    <source>
        <strain evidence="2 3">JCM 12662</strain>
    </source>
</reference>
<evidence type="ECO:0000313" key="2">
    <source>
        <dbReference type="EMBL" id="GAA0361136.1"/>
    </source>
</evidence>
<gene>
    <name evidence="2" type="ORF">GCM10008932_12210</name>
</gene>
<dbReference type="Pfam" id="PF10112">
    <property type="entry name" value="Halogen_Hydrol"/>
    <property type="match status" value="1"/>
</dbReference>
<accession>A0ABN0XD34</accession>
<sequence length="232" mass="26603">MKRTLTSQILIYGVILLTTLFLFLITIGLDINPLFAFLLSIGAGIFLLLNAQKNSRMGGRKKDKLPKLTPEKEAFYTSKGLSREDIQYFRETMQKAKQQIIEVEKHMNQSSKLKAIENRNNTVKLSKALFKEITNEPDRLHEVDKFLYVHLPSLSDLVGKYREIENHKAKSKATFDILSKSAETIDRMCGQIAEDYVKFKEDDIEDMGIEVELAKRTLHNNSNPSDSFNDDI</sequence>
<keyword evidence="1" id="KW-0812">Transmembrane</keyword>
<keyword evidence="1" id="KW-1133">Transmembrane helix</keyword>
<proteinExistence type="predicted"/>
<dbReference type="EMBL" id="BAAACW010000071">
    <property type="protein sequence ID" value="GAA0361136.1"/>
    <property type="molecule type" value="Genomic_DNA"/>
</dbReference>
<protein>
    <submittedName>
        <fullName evidence="2">5-bromo-4-chloroindolyl phosphate hydrolysis family protein</fullName>
    </submittedName>
</protein>
<dbReference type="InterPro" id="IPR018770">
    <property type="entry name" value="ChloroindolylP_hydrolase"/>
</dbReference>
<feature type="transmembrane region" description="Helical" evidence="1">
    <location>
        <begin position="9"/>
        <end position="28"/>
    </location>
</feature>
<name>A0ABN0XD34_9LACT</name>
<evidence type="ECO:0000256" key="1">
    <source>
        <dbReference type="SAM" id="Phobius"/>
    </source>
</evidence>
<keyword evidence="3" id="KW-1185">Reference proteome</keyword>
<evidence type="ECO:0000313" key="3">
    <source>
        <dbReference type="Proteomes" id="UP001501166"/>
    </source>
</evidence>
<organism evidence="2 3">
    <name type="scientific">Alkalibacterium iburiense</name>
    <dbReference type="NCBI Taxonomy" id="290589"/>
    <lineage>
        <taxon>Bacteria</taxon>
        <taxon>Bacillati</taxon>
        <taxon>Bacillota</taxon>
        <taxon>Bacilli</taxon>
        <taxon>Lactobacillales</taxon>
        <taxon>Carnobacteriaceae</taxon>
        <taxon>Alkalibacterium</taxon>
    </lineage>
</organism>
<dbReference type="Proteomes" id="UP001501166">
    <property type="component" value="Unassembled WGS sequence"/>
</dbReference>
<keyword evidence="1" id="KW-0472">Membrane</keyword>
<comment type="caution">
    <text evidence="2">The sequence shown here is derived from an EMBL/GenBank/DDBJ whole genome shotgun (WGS) entry which is preliminary data.</text>
</comment>
<dbReference type="RefSeq" id="WP_343754788.1">
    <property type="nucleotide sequence ID" value="NZ_BAAACW010000071.1"/>
</dbReference>
<feature type="transmembrane region" description="Helical" evidence="1">
    <location>
        <begin position="34"/>
        <end position="51"/>
    </location>
</feature>